<dbReference type="Proteomes" id="UP001363151">
    <property type="component" value="Unassembled WGS sequence"/>
</dbReference>
<accession>A0ABR1FQK2</accession>
<sequence length="368" mass="39480">MHHGLAVRATRWLSLAALCCAVGADKFDRAADDESHRSLRAAASRDQFDRLRLQHPGLRRAKPRTRSAHGMSPEAALELKSKPTPRATVDRRVALGNSTMPAVLYGTAWKKAKTAGLVFAAVKVGFAGIDTATAKKHYNEAGVGDGLAAAAETVWTQSKFTYPRGHDPGEAPWGDATDPAERVARSVRAALANLKVSKLDAFLLHGPSTEARRSGKMTEEDFATWAAIARAKRDGLVGAIGVSNVDATLLRQFLALPDPPQIVQNRCFASSGWDYEIRGICREHRVVYEGFSLLTANRDITAGGGPVAAAAARLGKTRQQVVFRFALEVGMVPLTGTTDERHMAEDLGVFDFELTGDEVAAIEGAGVL</sequence>
<organism evidence="3 4">
    <name type="scientific">Aureococcus anophagefferens</name>
    <name type="common">Harmful bloom alga</name>
    <dbReference type="NCBI Taxonomy" id="44056"/>
    <lineage>
        <taxon>Eukaryota</taxon>
        <taxon>Sar</taxon>
        <taxon>Stramenopiles</taxon>
        <taxon>Ochrophyta</taxon>
        <taxon>Pelagophyceae</taxon>
        <taxon>Pelagomonadales</taxon>
        <taxon>Pelagomonadaceae</taxon>
        <taxon>Aureococcus</taxon>
    </lineage>
</organism>
<dbReference type="Gene3D" id="3.20.20.100">
    <property type="entry name" value="NADP-dependent oxidoreductase domain"/>
    <property type="match status" value="1"/>
</dbReference>
<dbReference type="CDD" id="cd19071">
    <property type="entry name" value="AKR_AKR1-5-like"/>
    <property type="match status" value="1"/>
</dbReference>
<evidence type="ECO:0000256" key="1">
    <source>
        <dbReference type="SAM" id="SignalP"/>
    </source>
</evidence>
<feature type="domain" description="NADP-dependent oxidoreductase" evidence="2">
    <location>
        <begin position="109"/>
        <end position="267"/>
    </location>
</feature>
<feature type="signal peptide" evidence="1">
    <location>
        <begin position="1"/>
        <end position="24"/>
    </location>
</feature>
<evidence type="ECO:0000313" key="3">
    <source>
        <dbReference type="EMBL" id="KAK7235829.1"/>
    </source>
</evidence>
<reference evidence="3 4" key="1">
    <citation type="submission" date="2024-03" db="EMBL/GenBank/DDBJ databases">
        <title>Aureococcus anophagefferens CCMP1851 and Kratosvirus quantuckense: Draft genome of a second virus-susceptible host strain in the model system.</title>
        <authorList>
            <person name="Chase E."/>
            <person name="Truchon A.R."/>
            <person name="Schepens W."/>
            <person name="Wilhelm S.W."/>
        </authorList>
    </citation>
    <scope>NUCLEOTIDE SEQUENCE [LARGE SCALE GENOMIC DNA]</scope>
    <source>
        <strain evidence="3 4">CCMP1851</strain>
    </source>
</reference>
<dbReference type="InterPro" id="IPR036812">
    <property type="entry name" value="NAD(P)_OxRdtase_dom_sf"/>
</dbReference>
<name>A0ABR1FQK2_AURAN</name>
<evidence type="ECO:0000259" key="2">
    <source>
        <dbReference type="Pfam" id="PF00248"/>
    </source>
</evidence>
<dbReference type="Pfam" id="PF00248">
    <property type="entry name" value="Aldo_ket_red"/>
    <property type="match status" value="1"/>
</dbReference>
<dbReference type="EMBL" id="JBBJCI010000289">
    <property type="protein sequence ID" value="KAK7235829.1"/>
    <property type="molecule type" value="Genomic_DNA"/>
</dbReference>
<protein>
    <submittedName>
        <fullName evidence="3">Aldo-keto reductase</fullName>
    </submittedName>
</protein>
<feature type="chain" id="PRO_5047249689" evidence="1">
    <location>
        <begin position="25"/>
        <end position="368"/>
    </location>
</feature>
<dbReference type="PANTHER" id="PTHR43827:SF8">
    <property type="entry name" value="ALDO_KETO REDUCTASE FAMILY PROTEIN"/>
    <property type="match status" value="1"/>
</dbReference>
<keyword evidence="1" id="KW-0732">Signal</keyword>
<keyword evidence="4" id="KW-1185">Reference proteome</keyword>
<evidence type="ECO:0000313" key="4">
    <source>
        <dbReference type="Proteomes" id="UP001363151"/>
    </source>
</evidence>
<dbReference type="InterPro" id="IPR023210">
    <property type="entry name" value="NADP_OxRdtase_dom"/>
</dbReference>
<gene>
    <name evidence="3" type="ORF">SO694_00064033</name>
</gene>
<dbReference type="InterPro" id="IPR020471">
    <property type="entry name" value="AKR"/>
</dbReference>
<dbReference type="PANTHER" id="PTHR43827">
    <property type="entry name" value="2,5-DIKETO-D-GLUCONIC ACID REDUCTASE"/>
    <property type="match status" value="1"/>
</dbReference>
<proteinExistence type="predicted"/>
<dbReference type="SUPFAM" id="SSF51430">
    <property type="entry name" value="NAD(P)-linked oxidoreductase"/>
    <property type="match status" value="1"/>
</dbReference>
<comment type="caution">
    <text evidence="3">The sequence shown here is derived from an EMBL/GenBank/DDBJ whole genome shotgun (WGS) entry which is preliminary data.</text>
</comment>